<sequence length="1864" mass="197753">MYIASRKTQRAIVAMLAVLMAVTGLGTPLQPASAAVPASVPSQIAISIAGGADEGKTAMAINWVTDPSVNTSEIIYSTSPDLAGGLQKNASLKVPVAEGSIPDSKLVNFKAVNAFNVILRDLAPDHQYYYKVGNATSGYSEIASFTAPSDHNEKKPFSFVVSPDTQGTSPSSFANTGLLYDYIKANEPDAAFLLHNGDVVEDASFSDHWQFFFDEAQHLLDSLPIMATPGNHDGASYDRNFEQYNARFNYSSLRQPSGLSPAADGTVYAFEYGDALIISLNSNVSTADNNIQYQFLAEEAAATPKAWKIVNIHASPYDPGASHYQVDNISGKRLTDAGIDLVLSGHEHAYARSTLKTTSSAGGTGSIQNTGFGEAPTYVIGGSVYNYAYSLDTRDTSWNDYFYDLRINKSGTGGGAIYSPGVYSKVEVTSNAIIYKAYYKATGADGPFRVIDSFTIAKSGETITQPIGGGIEPASVTFLLDSFQQDAGKFIARFNWVTPPSTKTTQLYYAKKSDFDSNGGKFTDVVVGTNSTIDLSQAIANANYNGAGTAYSVAPVQSHKAETGVLEPDTEYVYSVGDGATNVTSIQSPASFATLAEDLDTFDFVWITDAQQNGSSYEATLKQYTDYARKALQQALMESPNASFVLSSGDQVNYGFDTWEWDAFFEANADTYSHVPLYMVTGNHEYDGAGNSWAPNNSWAPVDPTLRNLFGRYNPPQNGAAYYGGGDGTERMVAGLDKAQFGAGNYYFVYGDTLFLMMDYQDQSSSAQIKAQQDWMKSVVKQNPTKWRVAVLHKSLFGYRMANPVASWTNAFDEAGVDLVLMGHDHVYVRTKLYANGGNIDPQAYGNGTTYITNYSANNDRRGAYFTKDPDTVAYVDVRPIGPGYANISISPSEIRVTSKGFDANGTLVVGDDDALITNSPRTPNLSAWTYPAVPQDDEELRVESVDVTGIAKEGQTLRASLTPSSATASIQWERSADGSYWATIPSETAAVYKIKGEDAGQFLRAVATGTGFYSGIARSSATAKVNPLAVGGSAAIKIGSAEELAALTEQFGSSDYPIDGHYVLTADIDMADVAFSAIGGGSTPTPFIGTFNGKGYTIRNLKIVSSANNTGFFAYLGTGGRIVNLALDQADITGAHSTGAIAGTSKGTIENSYVTGKVTGNGYTGGIVGLLHAGTLQNSFVKAEVNGNTVGGLLGGTNWNNSGSPLTERDTVTGNVIVNNYIQSTVSGPAGGQYFGAILGDMGGSSGSLLQTFNGNAVVGEVKDAAPGKVAGYWSGSRPIIDASPMNFFNHEKLNTSGVPSSVVSAFAGKTEADFTQQAAFESLGWDFEHVWEWDAANQMPLPRLLATGDDEEDHFVTIIAAAGAGGTITPEGSVLVERGDSQTFTFAPNENYIVDYVKIDGIDNDAAAEAGEYTFELVTDAHTIEVGFIESVLSNNANLSEIMIDGTVLSGFSADQTTYNVSVSNNRTAVIIAAATADTKASYTITGGDNLAVGMNRIEITVTAEDGNTTKVYTILVTRAAAPSGGNGGGGITPPTPDTDSHTFPAGTGGSALFAGGAVTVTIPAGATEKQLTITVEKLLDPSGIITEEDILLSSVYEIHKNFTENFSKAISLTFKFDSKRIGHNQTASLFYFDETNREWIEVGGAVSGDKITAEVDHFAKFAVFAVEKSAETPGTEPEESSGGNLNDISGHWAEAFIKRAAIEGIINGYEDGAFRPGGEVSRAEFAVMLARALKLSGAGAALTFTDNESFGAWARQGIAQAVEAGIITGYDDGSFRPNARISRAEMAAMIARAFGQQSNEATMTSFGDDAEIPGWAKSSIAFLAERGIVQGIGSNTFAPDKTANRAEAAVIMLRTLEYSQK</sequence>
<evidence type="ECO:0000313" key="5">
    <source>
        <dbReference type="EMBL" id="RJX38610.1"/>
    </source>
</evidence>
<dbReference type="Gene3D" id="2.60.40.2700">
    <property type="match status" value="1"/>
</dbReference>
<keyword evidence="1 3" id="KW-0732">Signal</keyword>
<dbReference type="EMBL" id="QXQB01000003">
    <property type="protein sequence ID" value="RJX38610.1"/>
    <property type="molecule type" value="Genomic_DNA"/>
</dbReference>
<evidence type="ECO:0000313" key="6">
    <source>
        <dbReference type="Proteomes" id="UP000267798"/>
    </source>
</evidence>
<accession>A0A3A6PEP8</accession>
<comment type="caution">
    <text evidence="5">The sequence shown here is derived from an EMBL/GenBank/DDBJ whole genome shotgun (WGS) entry which is preliminary data.</text>
</comment>
<dbReference type="GO" id="GO:0003993">
    <property type="term" value="F:acid phosphatase activity"/>
    <property type="evidence" value="ECO:0007669"/>
    <property type="project" value="InterPro"/>
</dbReference>
<name>A0A3A6PEP8_9BACL</name>
<dbReference type="Pfam" id="PF00149">
    <property type="entry name" value="Metallophos"/>
    <property type="match status" value="2"/>
</dbReference>
<dbReference type="InterPro" id="IPR008963">
    <property type="entry name" value="Purple_acid_Pase-like_N"/>
</dbReference>
<dbReference type="Gene3D" id="2.60.40.380">
    <property type="entry name" value="Purple acid phosphatase-like, N-terminal"/>
    <property type="match status" value="1"/>
</dbReference>
<feature type="domain" description="SLH" evidence="4">
    <location>
        <begin position="1744"/>
        <end position="1807"/>
    </location>
</feature>
<dbReference type="GO" id="GO:0046872">
    <property type="term" value="F:metal ion binding"/>
    <property type="evidence" value="ECO:0007669"/>
    <property type="project" value="InterPro"/>
</dbReference>
<dbReference type="PANTHER" id="PTHR22953:SF153">
    <property type="entry name" value="PURPLE ACID PHOSPHATASE"/>
    <property type="match status" value="1"/>
</dbReference>
<evidence type="ECO:0000256" key="2">
    <source>
        <dbReference type="SAM" id="MobiDB-lite"/>
    </source>
</evidence>
<dbReference type="InterPro" id="IPR039331">
    <property type="entry name" value="PAPs-like"/>
</dbReference>
<dbReference type="InterPro" id="IPR001119">
    <property type="entry name" value="SLH_dom"/>
</dbReference>
<dbReference type="Pfam" id="PF16656">
    <property type="entry name" value="Pur_ac_phosph_N"/>
    <property type="match status" value="1"/>
</dbReference>
<feature type="signal peptide" evidence="3">
    <location>
        <begin position="1"/>
        <end position="34"/>
    </location>
</feature>
<dbReference type="Gene3D" id="3.60.21.10">
    <property type="match status" value="2"/>
</dbReference>
<evidence type="ECO:0000259" key="4">
    <source>
        <dbReference type="PROSITE" id="PS51272"/>
    </source>
</evidence>
<dbReference type="PROSITE" id="PS51272">
    <property type="entry name" value="SLH"/>
    <property type="match status" value="3"/>
</dbReference>
<dbReference type="OrthoDB" id="9801679at2"/>
<evidence type="ECO:0000256" key="3">
    <source>
        <dbReference type="SAM" id="SignalP"/>
    </source>
</evidence>
<dbReference type="InterPro" id="IPR029052">
    <property type="entry name" value="Metallo-depent_PP-like"/>
</dbReference>
<feature type="domain" description="SLH" evidence="4">
    <location>
        <begin position="1683"/>
        <end position="1743"/>
    </location>
</feature>
<organism evidence="5 6">
    <name type="scientific">Paenibacillus pinisoli</name>
    <dbReference type="NCBI Taxonomy" id="1276110"/>
    <lineage>
        <taxon>Bacteria</taxon>
        <taxon>Bacillati</taxon>
        <taxon>Bacillota</taxon>
        <taxon>Bacilli</taxon>
        <taxon>Bacillales</taxon>
        <taxon>Paenibacillaceae</taxon>
        <taxon>Paenibacillus</taxon>
    </lineage>
</organism>
<gene>
    <name evidence="5" type="ORF">D3P09_13720</name>
</gene>
<dbReference type="Pfam" id="PF00395">
    <property type="entry name" value="SLH"/>
    <property type="match status" value="3"/>
</dbReference>
<dbReference type="InterPro" id="IPR015914">
    <property type="entry name" value="PAPs_N"/>
</dbReference>
<dbReference type="SUPFAM" id="SSF49363">
    <property type="entry name" value="Purple acid phosphatase, N-terminal domain"/>
    <property type="match status" value="1"/>
</dbReference>
<keyword evidence="6" id="KW-1185">Reference proteome</keyword>
<feature type="chain" id="PRO_5017348549" description="SLH domain-containing protein" evidence="3">
    <location>
        <begin position="35"/>
        <end position="1864"/>
    </location>
</feature>
<evidence type="ECO:0000256" key="1">
    <source>
        <dbReference type="ARBA" id="ARBA00022729"/>
    </source>
</evidence>
<feature type="domain" description="SLH" evidence="4">
    <location>
        <begin position="1809"/>
        <end position="1864"/>
    </location>
</feature>
<dbReference type="Gene3D" id="2.160.20.110">
    <property type="match status" value="1"/>
</dbReference>
<dbReference type="PANTHER" id="PTHR22953">
    <property type="entry name" value="ACID PHOSPHATASE RELATED"/>
    <property type="match status" value="1"/>
</dbReference>
<dbReference type="InterPro" id="IPR004843">
    <property type="entry name" value="Calcineurin-like_PHP"/>
</dbReference>
<dbReference type="Pfam" id="PF12733">
    <property type="entry name" value="Cadherin-like"/>
    <property type="match status" value="1"/>
</dbReference>
<feature type="region of interest" description="Disordered" evidence="2">
    <location>
        <begin position="1526"/>
        <end position="1548"/>
    </location>
</feature>
<dbReference type="SUPFAM" id="SSF56300">
    <property type="entry name" value="Metallo-dependent phosphatases"/>
    <property type="match status" value="2"/>
</dbReference>
<dbReference type="InterPro" id="IPR025883">
    <property type="entry name" value="Cadherin-like_domain"/>
</dbReference>
<proteinExistence type="predicted"/>
<dbReference type="RefSeq" id="WP_120110966.1">
    <property type="nucleotide sequence ID" value="NZ_QXQB01000003.1"/>
</dbReference>
<dbReference type="Proteomes" id="UP000267798">
    <property type="component" value="Unassembled WGS sequence"/>
</dbReference>
<protein>
    <recommendedName>
        <fullName evidence="4">SLH domain-containing protein</fullName>
    </recommendedName>
</protein>
<reference evidence="5 6" key="1">
    <citation type="submission" date="2018-09" db="EMBL/GenBank/DDBJ databases">
        <title>Paenibacillus aracenensis nov. sp. isolated from a cave in southern Spain.</title>
        <authorList>
            <person name="Jurado V."/>
            <person name="Gutierrez-Patricio S."/>
            <person name="Gonzalez-Pimentel J.L."/>
            <person name="Miller A.Z."/>
            <person name="Laiz L."/>
            <person name="Saiz-Jimenez C."/>
        </authorList>
    </citation>
    <scope>NUCLEOTIDE SEQUENCE [LARGE SCALE GENOMIC DNA]</scope>
    <source>
        <strain evidence="5 6">JCM 19203</strain>
    </source>
</reference>